<accession>A0A1F5NTZ8</accession>
<feature type="compositionally biased region" description="Acidic residues" evidence="1">
    <location>
        <begin position="60"/>
        <end position="69"/>
    </location>
</feature>
<comment type="caution">
    <text evidence="2">The sequence shown here is derived from an EMBL/GenBank/DDBJ whole genome shotgun (WGS) entry which is preliminary data.</text>
</comment>
<reference evidence="2 3" key="1">
    <citation type="journal article" date="2016" name="Nat. Commun.">
        <title>Thousands of microbial genomes shed light on interconnected biogeochemical processes in an aquifer system.</title>
        <authorList>
            <person name="Anantharaman K."/>
            <person name="Brown C.T."/>
            <person name="Hug L.A."/>
            <person name="Sharon I."/>
            <person name="Castelle C.J."/>
            <person name="Probst A.J."/>
            <person name="Thomas B.C."/>
            <person name="Singh A."/>
            <person name="Wilkins M.J."/>
            <person name="Karaoz U."/>
            <person name="Brodie E.L."/>
            <person name="Williams K.H."/>
            <person name="Hubbard S.S."/>
            <person name="Banfield J.F."/>
        </authorList>
    </citation>
    <scope>NUCLEOTIDE SEQUENCE [LARGE SCALE GENOMIC DNA]</scope>
</reference>
<evidence type="ECO:0000256" key="1">
    <source>
        <dbReference type="SAM" id="MobiDB-lite"/>
    </source>
</evidence>
<name>A0A1F5NTZ8_9BACT</name>
<dbReference type="Proteomes" id="UP000178892">
    <property type="component" value="Unassembled WGS sequence"/>
</dbReference>
<gene>
    <name evidence="2" type="ORF">A2720_01190</name>
</gene>
<proteinExistence type="predicted"/>
<feature type="region of interest" description="Disordered" evidence="1">
    <location>
        <begin position="31"/>
        <end position="69"/>
    </location>
</feature>
<protein>
    <submittedName>
        <fullName evidence="2">Uncharacterized protein</fullName>
    </submittedName>
</protein>
<evidence type="ECO:0000313" key="3">
    <source>
        <dbReference type="Proteomes" id="UP000178892"/>
    </source>
</evidence>
<evidence type="ECO:0000313" key="2">
    <source>
        <dbReference type="EMBL" id="OGE81139.1"/>
    </source>
</evidence>
<sequence>MSDANNYRRAEIDEWLATHRRIAYAQVLADRRNQSDAAATPDLTGQLRSGEGMRQSITDATDEPFDPLL</sequence>
<dbReference type="AlphaFoldDB" id="A0A1F5NTZ8"/>
<dbReference type="EMBL" id="MFEL01000010">
    <property type="protein sequence ID" value="OGE81139.1"/>
    <property type="molecule type" value="Genomic_DNA"/>
</dbReference>
<organism evidence="2 3">
    <name type="scientific">Candidatus Doudnabacteria bacterium RIFCSPHIGHO2_01_FULL_46_24</name>
    <dbReference type="NCBI Taxonomy" id="1817825"/>
    <lineage>
        <taxon>Bacteria</taxon>
        <taxon>Candidatus Doudnaibacteriota</taxon>
    </lineage>
</organism>